<dbReference type="EMBL" id="KV921633">
    <property type="protein sequence ID" value="ORE12609.1"/>
    <property type="molecule type" value="Genomic_DNA"/>
</dbReference>
<dbReference type="AlphaFoldDB" id="A0A1X0RKM7"/>
<reference evidence="1 2" key="1">
    <citation type="journal article" date="2016" name="Proc. Natl. Acad. Sci. U.S.A.">
        <title>Lipid metabolic changes in an early divergent fungus govern the establishment of a mutualistic symbiosis with endobacteria.</title>
        <authorList>
            <person name="Lastovetsky O.A."/>
            <person name="Gaspar M.L."/>
            <person name="Mondo S.J."/>
            <person name="LaButti K.M."/>
            <person name="Sandor L."/>
            <person name="Grigoriev I.V."/>
            <person name="Henry S.A."/>
            <person name="Pawlowska T.E."/>
        </authorList>
    </citation>
    <scope>NUCLEOTIDE SEQUENCE [LARGE SCALE GENOMIC DNA]</scope>
    <source>
        <strain evidence="1 2">ATCC 11559</strain>
    </source>
</reference>
<evidence type="ECO:0000313" key="1">
    <source>
        <dbReference type="EMBL" id="ORE12609.1"/>
    </source>
</evidence>
<accession>A0A1X0RKM7</accession>
<sequence length="200" mass="23038">MAQDHVARVVLGQTKVDEVLKLAHCSSKSKRRKKRKGFKRQHQDELQVNEDTRRAIVAYGDASIRGTYRGNTLVPVKQVQRAIAQKAIVFTVDEFRTSVTCCHCQRRMNNHRINSLDEEGRILHWSSRCPESRIVRQNNMIYPLKLCNQCPANGNNDLYWQRDVNAAANIRSVLIEYIRFNFNIRSQTAALSKGQQDQGN</sequence>
<name>A0A1X0RKM7_RHIZD</name>
<proteinExistence type="predicted"/>
<dbReference type="Proteomes" id="UP000242381">
    <property type="component" value="Unassembled WGS sequence"/>
</dbReference>
<dbReference type="VEuPathDB" id="FungiDB:BCV72DRAFT_329154"/>
<gene>
    <name evidence="1" type="ORF">BCV71DRAFT_269052</name>
</gene>
<organism evidence="1 2">
    <name type="scientific">Rhizopus microsporus</name>
    <dbReference type="NCBI Taxonomy" id="58291"/>
    <lineage>
        <taxon>Eukaryota</taxon>
        <taxon>Fungi</taxon>
        <taxon>Fungi incertae sedis</taxon>
        <taxon>Mucoromycota</taxon>
        <taxon>Mucoromycotina</taxon>
        <taxon>Mucoromycetes</taxon>
        <taxon>Mucorales</taxon>
        <taxon>Mucorineae</taxon>
        <taxon>Rhizopodaceae</taxon>
        <taxon>Rhizopus</taxon>
    </lineage>
</organism>
<protein>
    <submittedName>
        <fullName evidence="1">Uncharacterized protein</fullName>
    </submittedName>
</protein>
<evidence type="ECO:0000313" key="2">
    <source>
        <dbReference type="Proteomes" id="UP000242381"/>
    </source>
</evidence>